<dbReference type="InterPro" id="IPR018501">
    <property type="entry name" value="DDT_dom"/>
</dbReference>
<gene>
    <name evidence="7" type="ORF">DEO72_LG2g5262</name>
</gene>
<name>A0A4D6L925_VIGUN</name>
<dbReference type="SMART" id="SM00571">
    <property type="entry name" value="DDT"/>
    <property type="match status" value="1"/>
</dbReference>
<protein>
    <recommendedName>
        <fullName evidence="9">DDT domain-containing protein</fullName>
    </recommendedName>
</protein>
<keyword evidence="8" id="KW-1185">Reference proteome</keyword>
<evidence type="ECO:0000256" key="3">
    <source>
        <dbReference type="PROSITE-ProRule" id="PRU00475"/>
    </source>
</evidence>
<feature type="domain" description="WAC" evidence="6">
    <location>
        <begin position="22"/>
        <end position="127"/>
    </location>
</feature>
<accession>A0A4D6L925</accession>
<evidence type="ECO:0000313" key="8">
    <source>
        <dbReference type="Proteomes" id="UP000501690"/>
    </source>
</evidence>
<feature type="compositionally biased region" description="Basic and acidic residues" evidence="4">
    <location>
        <begin position="536"/>
        <end position="577"/>
    </location>
</feature>
<dbReference type="Gramene" id="Vigun03g058000.1.v1.2">
    <property type="protein sequence ID" value="Vigun03g058000.1.v1.2"/>
    <property type="gene ID" value="Vigun03g058000.v1.2"/>
</dbReference>
<comment type="subcellular location">
    <subcellularLocation>
        <location evidence="1 3">Nucleus</location>
    </subcellularLocation>
</comment>
<evidence type="ECO:0000259" key="6">
    <source>
        <dbReference type="PROSITE" id="PS51136"/>
    </source>
</evidence>
<evidence type="ECO:0008006" key="9">
    <source>
        <dbReference type="Google" id="ProtNLM"/>
    </source>
</evidence>
<dbReference type="InterPro" id="IPR013136">
    <property type="entry name" value="WSTF_Acf1_Cbp146"/>
</dbReference>
<feature type="compositionally biased region" description="Basic and acidic residues" evidence="4">
    <location>
        <begin position="453"/>
        <end position="472"/>
    </location>
</feature>
<evidence type="ECO:0000256" key="1">
    <source>
        <dbReference type="ARBA" id="ARBA00004123"/>
    </source>
</evidence>
<evidence type="ECO:0000313" key="7">
    <source>
        <dbReference type="EMBL" id="QCD84904.1"/>
    </source>
</evidence>
<dbReference type="Proteomes" id="UP000501690">
    <property type="component" value="Linkage Group LG2"/>
</dbReference>
<dbReference type="AlphaFoldDB" id="A0A4D6L925"/>
<dbReference type="GO" id="GO:0005634">
    <property type="term" value="C:nucleus"/>
    <property type="evidence" value="ECO:0007669"/>
    <property type="project" value="UniProtKB-SubCell"/>
</dbReference>
<dbReference type="PROSITE" id="PS50827">
    <property type="entry name" value="DDT"/>
    <property type="match status" value="1"/>
</dbReference>
<dbReference type="GO" id="GO:0000785">
    <property type="term" value="C:chromatin"/>
    <property type="evidence" value="ECO:0007669"/>
    <property type="project" value="UniProtKB-ARBA"/>
</dbReference>
<dbReference type="Pfam" id="PF15613">
    <property type="entry name" value="WSD"/>
    <property type="match status" value="1"/>
</dbReference>
<dbReference type="InterPro" id="IPR028941">
    <property type="entry name" value="WHIM2_dom"/>
</dbReference>
<reference evidence="7 8" key="1">
    <citation type="submission" date="2019-04" db="EMBL/GenBank/DDBJ databases">
        <title>An improved genome assembly and genetic linkage map for asparagus bean, Vigna unguiculata ssp. sesquipedialis.</title>
        <authorList>
            <person name="Xia Q."/>
            <person name="Zhang R."/>
            <person name="Dong Y."/>
        </authorList>
    </citation>
    <scope>NUCLEOTIDE SEQUENCE [LARGE SCALE GENOMIC DNA]</scope>
    <source>
        <tissue evidence="7">Leaf</tissue>
    </source>
</reference>
<evidence type="ECO:0000259" key="5">
    <source>
        <dbReference type="PROSITE" id="PS50827"/>
    </source>
</evidence>
<dbReference type="PROSITE" id="PS51136">
    <property type="entry name" value="WAC"/>
    <property type="match status" value="1"/>
</dbReference>
<evidence type="ECO:0000256" key="4">
    <source>
        <dbReference type="SAM" id="MobiDB-lite"/>
    </source>
</evidence>
<proteinExistence type="predicted"/>
<dbReference type="Gramene" id="Vigun03g058000.4.v1.2">
    <property type="protein sequence ID" value="Vigun03g058000.4.v1.2"/>
    <property type="gene ID" value="Vigun03g058000.v1.2"/>
</dbReference>
<dbReference type="PANTHER" id="PTHR15546:SF2">
    <property type="entry name" value="DDT DOMAIN-CONTAINING PROTEIN DDB_G0282237"/>
    <property type="match status" value="1"/>
</dbReference>
<dbReference type="EMBL" id="CP039346">
    <property type="protein sequence ID" value="QCD84904.1"/>
    <property type="molecule type" value="Genomic_DNA"/>
</dbReference>
<dbReference type="Gramene" id="Vigun03g058000.5.v1.2">
    <property type="protein sequence ID" value="Vigun03g058000.5.v1.2"/>
    <property type="gene ID" value="Vigun03g058000.v1.2"/>
</dbReference>
<keyword evidence="2 3" id="KW-0539">Nucleus</keyword>
<dbReference type="Pfam" id="PF02791">
    <property type="entry name" value="DDT"/>
    <property type="match status" value="1"/>
</dbReference>
<dbReference type="Pfam" id="PF10537">
    <property type="entry name" value="WAC_Acf1_DNA_bd"/>
    <property type="match status" value="1"/>
</dbReference>
<feature type="region of interest" description="Disordered" evidence="4">
    <location>
        <begin position="237"/>
        <end position="266"/>
    </location>
</feature>
<dbReference type="PANTHER" id="PTHR15546">
    <property type="entry name" value="BROMODOMAIN ADJACENT TO ZINC FINGER DOMAIN, 2A"/>
    <property type="match status" value="1"/>
</dbReference>
<sequence>MPLLRRKPFALAEPPEELKPDEPVYQIRFTKEIFRDYPDYLKQLNQYRQRVWMCKVTGKTGLTYEEAMVSEQHATEKVQQFPKELMTTALGIIQYSMLPLKDLADSIGEKLQKRLFVGAELHGKKGDGVHPCRILKVIQKGVDTFCYEVAWLDKNKSISEQAELCAEDLVHKKPLFSRNILKSFIRESTCRNAPWVLHDELAKSHGISTDIPEELRGRVFYRDGLLICSKKRKNEESLEDTDNSKRKKLNGAQVDDSCQEKENAQQKNEAIKYPIDDLLVKPGPDDPVFTDRPSPSKDFNIPMSCVGDLLMVWDLLNSFGRLLHLWPYSLEDFENAICHKDSNVVLLVESHAALFRFLIKDGDEYSLAVKNQKLKSKITMNNWTEYLCYFLDVINIPELRHHEATIKRGHYGLVDVSAKLEILSELVNQALETAIFREKLDEIIEQRQALGASRREECRRTREEKERLKAESRSNGFVDGLLNGAKVPTNDNHGIQNGDMDEKSLVEIEPSGQNGQMDRSEIKPLHPVSKKTHKKLNSDLKEPTKNGKELSRKESPKQSKADKEDLSEKNSKEQRKEYFEKEMEKRFVRRSPLGKDRDHNRYWWFRRDGRIFVESSDSKEWGYYSSKEELDALMSSLNCKGERERALQKQLQKYYTKICSELQKRSKDLMHRIIDESVLRRSTRVRAPPRQNPANAFLRYVNKWKEE</sequence>
<organism evidence="7 8">
    <name type="scientific">Vigna unguiculata</name>
    <name type="common">Cowpea</name>
    <dbReference type="NCBI Taxonomy" id="3917"/>
    <lineage>
        <taxon>Eukaryota</taxon>
        <taxon>Viridiplantae</taxon>
        <taxon>Streptophyta</taxon>
        <taxon>Embryophyta</taxon>
        <taxon>Tracheophyta</taxon>
        <taxon>Spermatophyta</taxon>
        <taxon>Magnoliopsida</taxon>
        <taxon>eudicotyledons</taxon>
        <taxon>Gunneridae</taxon>
        <taxon>Pentapetalae</taxon>
        <taxon>rosids</taxon>
        <taxon>fabids</taxon>
        <taxon>Fabales</taxon>
        <taxon>Fabaceae</taxon>
        <taxon>Papilionoideae</taxon>
        <taxon>50 kb inversion clade</taxon>
        <taxon>NPAAA clade</taxon>
        <taxon>indigoferoid/millettioid clade</taxon>
        <taxon>Phaseoleae</taxon>
        <taxon>Vigna</taxon>
    </lineage>
</organism>
<feature type="region of interest" description="Disordered" evidence="4">
    <location>
        <begin position="451"/>
        <end position="577"/>
    </location>
</feature>
<dbReference type="InterPro" id="IPR053271">
    <property type="entry name" value="DDT_domain"/>
</dbReference>
<feature type="domain" description="DDT" evidence="5">
    <location>
        <begin position="303"/>
        <end position="364"/>
    </location>
</feature>
<dbReference type="OrthoDB" id="332390at2759"/>
<evidence type="ECO:0000256" key="2">
    <source>
        <dbReference type="ARBA" id="ARBA00023242"/>
    </source>
</evidence>